<feature type="chain" id="PRO_5011973090" evidence="2">
    <location>
        <begin position="21"/>
        <end position="73"/>
    </location>
</feature>
<keyword evidence="2" id="KW-0732">Signal</keyword>
<sequence>MRKSTLASVLILCGSTAAIANVSATAPQVVTNNTTVDNTTGPIVDSAPPAPDTTPTPAPTPDTTTNTQDPPTE</sequence>
<gene>
    <name evidence="3" type="ORF">SAMN06297144_0799</name>
</gene>
<accession>A0A285QD98</accession>
<name>A0A285QD98_9SPHN</name>
<keyword evidence="4" id="KW-1185">Reference proteome</keyword>
<dbReference type="EMBL" id="OBMI01000001">
    <property type="protein sequence ID" value="SOB79920.1"/>
    <property type="molecule type" value="Genomic_DNA"/>
</dbReference>
<reference evidence="3 4" key="1">
    <citation type="submission" date="2017-07" db="EMBL/GenBank/DDBJ databases">
        <authorList>
            <person name="Sun Z.S."/>
            <person name="Albrecht U."/>
            <person name="Echele G."/>
            <person name="Lee C.C."/>
        </authorList>
    </citation>
    <scope>NUCLEOTIDE SEQUENCE [LARGE SCALE GENOMIC DNA]</scope>
    <source>
        <strain evidence="3 4">CGMCC 1.12672</strain>
    </source>
</reference>
<dbReference type="RefSeq" id="WP_097062656.1">
    <property type="nucleotide sequence ID" value="NZ_OBMI01000001.1"/>
</dbReference>
<proteinExistence type="predicted"/>
<evidence type="ECO:0000313" key="4">
    <source>
        <dbReference type="Proteomes" id="UP000219494"/>
    </source>
</evidence>
<evidence type="ECO:0000256" key="1">
    <source>
        <dbReference type="SAM" id="MobiDB-lite"/>
    </source>
</evidence>
<feature type="signal peptide" evidence="2">
    <location>
        <begin position="1"/>
        <end position="20"/>
    </location>
</feature>
<evidence type="ECO:0000256" key="2">
    <source>
        <dbReference type="SAM" id="SignalP"/>
    </source>
</evidence>
<organism evidence="3 4">
    <name type="scientific">Sphingomonas guangdongensis</name>
    <dbReference type="NCBI Taxonomy" id="1141890"/>
    <lineage>
        <taxon>Bacteria</taxon>
        <taxon>Pseudomonadati</taxon>
        <taxon>Pseudomonadota</taxon>
        <taxon>Alphaproteobacteria</taxon>
        <taxon>Sphingomonadales</taxon>
        <taxon>Sphingomonadaceae</taxon>
        <taxon>Sphingomonas</taxon>
    </lineage>
</organism>
<feature type="compositionally biased region" description="Low complexity" evidence="1">
    <location>
        <begin position="61"/>
        <end position="73"/>
    </location>
</feature>
<feature type="compositionally biased region" description="Pro residues" evidence="1">
    <location>
        <begin position="48"/>
        <end position="60"/>
    </location>
</feature>
<dbReference type="AlphaFoldDB" id="A0A285QD98"/>
<evidence type="ECO:0000313" key="3">
    <source>
        <dbReference type="EMBL" id="SOB79920.1"/>
    </source>
</evidence>
<dbReference type="Proteomes" id="UP000219494">
    <property type="component" value="Unassembled WGS sequence"/>
</dbReference>
<feature type="region of interest" description="Disordered" evidence="1">
    <location>
        <begin position="32"/>
        <end position="73"/>
    </location>
</feature>
<protein>
    <submittedName>
        <fullName evidence="3">Uncharacterized protein</fullName>
    </submittedName>
</protein>